<evidence type="ECO:0000313" key="1">
    <source>
        <dbReference type="EMBL" id="CAF1329659.1"/>
    </source>
</evidence>
<organism evidence="1 2">
    <name type="scientific">Adineta ricciae</name>
    <name type="common">Rotifer</name>
    <dbReference type="NCBI Taxonomy" id="249248"/>
    <lineage>
        <taxon>Eukaryota</taxon>
        <taxon>Metazoa</taxon>
        <taxon>Spiralia</taxon>
        <taxon>Gnathifera</taxon>
        <taxon>Rotifera</taxon>
        <taxon>Eurotatoria</taxon>
        <taxon>Bdelloidea</taxon>
        <taxon>Adinetida</taxon>
        <taxon>Adinetidae</taxon>
        <taxon>Adineta</taxon>
    </lineage>
</organism>
<name>A0A815FQG9_ADIRI</name>
<evidence type="ECO:0000313" key="2">
    <source>
        <dbReference type="Proteomes" id="UP000663852"/>
    </source>
</evidence>
<proteinExistence type="predicted"/>
<gene>
    <name evidence="1" type="ORF">EDS130_LOCUS32117</name>
</gene>
<dbReference type="Proteomes" id="UP000663852">
    <property type="component" value="Unassembled WGS sequence"/>
</dbReference>
<protein>
    <submittedName>
        <fullName evidence="1">Uncharacterized protein</fullName>
    </submittedName>
</protein>
<dbReference type="EMBL" id="CAJNOJ010000243">
    <property type="protein sequence ID" value="CAF1329659.1"/>
    <property type="molecule type" value="Genomic_DNA"/>
</dbReference>
<dbReference type="AlphaFoldDB" id="A0A815FQG9"/>
<reference evidence="1" key="1">
    <citation type="submission" date="2021-02" db="EMBL/GenBank/DDBJ databases">
        <authorList>
            <person name="Nowell W R."/>
        </authorList>
    </citation>
    <scope>NUCLEOTIDE SEQUENCE</scope>
</reference>
<comment type="caution">
    <text evidence="1">The sequence shown here is derived from an EMBL/GenBank/DDBJ whole genome shotgun (WGS) entry which is preliminary data.</text>
</comment>
<sequence>MSNINMSYRSHHHRLRLFQHCHPPRFESTRLDDGNENLHRFDSSSQLYVNHESEPFRRISMHLKKTKEMLDGASFTPIVKSLNIKRLNDYRHQITNTYNWVD</sequence>
<accession>A0A815FQG9</accession>